<feature type="transmembrane region" description="Helical" evidence="1">
    <location>
        <begin position="239"/>
        <end position="261"/>
    </location>
</feature>
<dbReference type="Pfam" id="PF07950">
    <property type="entry name" value="MCP1_TM"/>
    <property type="match status" value="1"/>
</dbReference>
<evidence type="ECO:0000313" key="4">
    <source>
        <dbReference type="Proteomes" id="UP000481858"/>
    </source>
</evidence>
<dbReference type="GO" id="GO:0055088">
    <property type="term" value="P:lipid homeostasis"/>
    <property type="evidence" value="ECO:0007669"/>
    <property type="project" value="InterPro"/>
</dbReference>
<feature type="domain" description="Mitochondrial adapter protein MCP1 transmembrane" evidence="2">
    <location>
        <begin position="200"/>
        <end position="312"/>
    </location>
</feature>
<organism evidence="3 4">
    <name type="scientific">Xylaria multiplex</name>
    <dbReference type="NCBI Taxonomy" id="323545"/>
    <lineage>
        <taxon>Eukaryota</taxon>
        <taxon>Fungi</taxon>
        <taxon>Dikarya</taxon>
        <taxon>Ascomycota</taxon>
        <taxon>Pezizomycotina</taxon>
        <taxon>Sordariomycetes</taxon>
        <taxon>Xylariomycetidae</taxon>
        <taxon>Xylariales</taxon>
        <taxon>Xylariaceae</taxon>
        <taxon>Xylaria</taxon>
    </lineage>
</organism>
<keyword evidence="4" id="KW-1185">Reference proteome</keyword>
<feature type="transmembrane region" description="Helical" evidence="1">
    <location>
        <begin position="83"/>
        <end position="103"/>
    </location>
</feature>
<dbReference type="OrthoDB" id="10259513at2759"/>
<accession>A0A7C8IN91</accession>
<reference evidence="3 4" key="1">
    <citation type="submission" date="2019-12" db="EMBL/GenBank/DDBJ databases">
        <title>Draft genome sequence of the ascomycete Xylaria multiplex DSM 110363.</title>
        <authorList>
            <person name="Buettner E."/>
            <person name="Kellner H."/>
        </authorList>
    </citation>
    <scope>NUCLEOTIDE SEQUENCE [LARGE SCALE GENOMIC DNA]</scope>
    <source>
        <strain evidence="3 4">DSM 110363</strain>
    </source>
</reference>
<dbReference type="InParanoid" id="A0A7C8IN91"/>
<comment type="caution">
    <text evidence="3">The sequence shown here is derived from an EMBL/GenBank/DDBJ whole genome shotgun (WGS) entry which is preliminary data.</text>
</comment>
<keyword evidence="1" id="KW-0812">Transmembrane</keyword>
<sequence>MARNSTSLHHHESQETLVSLVELDPSPIDSSDKEFSEWPEDLLESSSSTIRPPSRSTTSSLGLGSSGRGPIFYLTRIQRYSSYTFTFFAGLHFTNTSLIPLVYRSVPYSEPFLLMTRELYQTRLTEPLLVGLPVLAHVVSGLSIRLLRRNQNKKRYHGDASPGFWASKSSLSSSSHSHTSSRIWPVVSNIAASGYVYTVLLASHVAMNRVLPLIVDGDSSNIGLEYVSHGFARHAPSAYIAYILLLSVSAGHMVWGMARWLDLAPPANWKKITFDKPTRSRRRRAWWGVNATAVSLAALWAAGGLGVVARAGPAHGWLATVYNGIYEFAGQ</sequence>
<dbReference type="Proteomes" id="UP000481858">
    <property type="component" value="Unassembled WGS sequence"/>
</dbReference>
<gene>
    <name evidence="3" type="ORF">GQX73_g7669</name>
</gene>
<feature type="transmembrane region" description="Helical" evidence="1">
    <location>
        <begin position="183"/>
        <end position="206"/>
    </location>
</feature>
<keyword evidence="1" id="KW-1133">Transmembrane helix</keyword>
<evidence type="ECO:0000256" key="1">
    <source>
        <dbReference type="SAM" id="Phobius"/>
    </source>
</evidence>
<evidence type="ECO:0000259" key="2">
    <source>
        <dbReference type="Pfam" id="PF07950"/>
    </source>
</evidence>
<name>A0A7C8IN91_9PEZI</name>
<dbReference type="AlphaFoldDB" id="A0A7C8IN91"/>
<dbReference type="InterPro" id="IPR039960">
    <property type="entry name" value="MCP1"/>
</dbReference>
<dbReference type="InterPro" id="IPR012472">
    <property type="entry name" value="MCP1_TM"/>
</dbReference>
<dbReference type="GO" id="GO:0005741">
    <property type="term" value="C:mitochondrial outer membrane"/>
    <property type="evidence" value="ECO:0007669"/>
    <property type="project" value="TreeGrafter"/>
</dbReference>
<dbReference type="EMBL" id="WUBL01000102">
    <property type="protein sequence ID" value="KAF2965918.1"/>
    <property type="molecule type" value="Genomic_DNA"/>
</dbReference>
<dbReference type="PANTHER" id="PTHR38409:SF1">
    <property type="entry name" value="MITOCHONDRIAL ADAPTER PROTEIN MCP1"/>
    <property type="match status" value="1"/>
</dbReference>
<feature type="transmembrane region" description="Helical" evidence="1">
    <location>
        <begin position="285"/>
        <end position="309"/>
    </location>
</feature>
<evidence type="ECO:0000313" key="3">
    <source>
        <dbReference type="EMBL" id="KAF2965918.1"/>
    </source>
</evidence>
<dbReference type="GO" id="GO:0007005">
    <property type="term" value="P:mitochondrion organization"/>
    <property type="evidence" value="ECO:0007669"/>
    <property type="project" value="TreeGrafter"/>
</dbReference>
<protein>
    <recommendedName>
        <fullName evidence="2">Mitochondrial adapter protein MCP1 transmembrane domain-containing protein</fullName>
    </recommendedName>
</protein>
<dbReference type="PANTHER" id="PTHR38409">
    <property type="entry name" value="MDM10-COMPLEMENTING PROTEIN 1"/>
    <property type="match status" value="1"/>
</dbReference>
<feature type="transmembrane region" description="Helical" evidence="1">
    <location>
        <begin position="128"/>
        <end position="147"/>
    </location>
</feature>
<proteinExistence type="predicted"/>
<keyword evidence="1" id="KW-0472">Membrane</keyword>